<proteinExistence type="inferred from homology"/>
<evidence type="ECO:0000256" key="6">
    <source>
        <dbReference type="ARBA" id="ARBA00022771"/>
    </source>
</evidence>
<evidence type="ECO:0000256" key="4">
    <source>
        <dbReference type="ARBA" id="ARBA00022723"/>
    </source>
</evidence>
<dbReference type="PROSITE" id="PS50157">
    <property type="entry name" value="ZINC_FINGER_C2H2_2"/>
    <property type="match status" value="3"/>
</dbReference>
<dbReference type="InterPro" id="IPR013087">
    <property type="entry name" value="Znf_C2H2_type"/>
</dbReference>
<dbReference type="GO" id="GO:0005634">
    <property type="term" value="C:nucleus"/>
    <property type="evidence" value="ECO:0007669"/>
    <property type="project" value="UniProtKB-SubCell"/>
</dbReference>
<evidence type="ECO:0000256" key="1">
    <source>
        <dbReference type="ARBA" id="ARBA00004123"/>
    </source>
</evidence>
<dbReference type="EMBL" id="CM001294">
    <property type="protein sequence ID" value="EHH59261.1"/>
    <property type="molecule type" value="Genomic_DNA"/>
</dbReference>
<dbReference type="AlphaFoldDB" id="G7PZJ1"/>
<organism>
    <name type="scientific">Macaca fascicularis</name>
    <name type="common">Crab-eating macaque</name>
    <name type="synonym">Cynomolgus monkey</name>
    <dbReference type="NCBI Taxonomy" id="9541"/>
    <lineage>
        <taxon>Eukaryota</taxon>
        <taxon>Metazoa</taxon>
        <taxon>Chordata</taxon>
        <taxon>Craniata</taxon>
        <taxon>Vertebrata</taxon>
        <taxon>Euteleostomi</taxon>
        <taxon>Mammalia</taxon>
        <taxon>Eutheria</taxon>
        <taxon>Euarchontoglires</taxon>
        <taxon>Primates</taxon>
        <taxon>Haplorrhini</taxon>
        <taxon>Catarrhini</taxon>
        <taxon>Cercopithecidae</taxon>
        <taxon>Cercopithecinae</taxon>
        <taxon>Macaca</taxon>
    </lineage>
</organism>
<dbReference type="FunFam" id="3.30.160.60:FF:000018">
    <property type="entry name" value="Krueppel-like factor 15"/>
    <property type="match status" value="1"/>
</dbReference>
<accession>G7PZJ1</accession>
<evidence type="ECO:0000256" key="7">
    <source>
        <dbReference type="ARBA" id="ARBA00022833"/>
    </source>
</evidence>
<gene>
    <name evidence="17" type="ORF">EGM_09329</name>
</gene>
<evidence type="ECO:0000256" key="15">
    <source>
        <dbReference type="SAM" id="MobiDB-lite"/>
    </source>
</evidence>
<feature type="compositionally biased region" description="Basic and acidic residues" evidence="15">
    <location>
        <begin position="26"/>
        <end position="35"/>
    </location>
</feature>
<dbReference type="GO" id="GO:0045893">
    <property type="term" value="P:positive regulation of DNA-templated transcription"/>
    <property type="evidence" value="ECO:0007669"/>
    <property type="project" value="UniProtKB-ARBA"/>
</dbReference>
<evidence type="ECO:0000256" key="9">
    <source>
        <dbReference type="ARBA" id="ARBA00023015"/>
    </source>
</evidence>
<evidence type="ECO:0000256" key="3">
    <source>
        <dbReference type="ARBA" id="ARBA00022553"/>
    </source>
</evidence>
<dbReference type="Proteomes" id="UP000009130">
    <property type="component" value="Chromosome 19"/>
</dbReference>
<dbReference type="PANTHER" id="PTHR23235:SF133">
    <property type="entry name" value="KRUEPPEL-LIKE FACTOR 1"/>
    <property type="match status" value="1"/>
</dbReference>
<evidence type="ECO:0000256" key="14">
    <source>
        <dbReference type="PROSITE-ProRule" id="PRU00042"/>
    </source>
</evidence>
<dbReference type="Pfam" id="PF16832">
    <property type="entry name" value="EKLF_TAD1"/>
    <property type="match status" value="1"/>
</dbReference>
<comment type="similarity">
    <text evidence="2">Belongs to the krueppel C2H2-type zinc-finger protein family.</text>
</comment>
<dbReference type="GO" id="GO:0008270">
    <property type="term" value="F:zinc ion binding"/>
    <property type="evidence" value="ECO:0007669"/>
    <property type="project" value="UniProtKB-KW"/>
</dbReference>
<sequence length="233" mass="25258">MATAKTALPSISTLTALGPFPDTQDDFLKWWRSEEAQDMGPGPPDPTEPPLHVKSEDQPGEEEDDERGADATWDLDLFLTNFSGPEPGGAPQTCAPAPGPATSPSFLSCLGPGTVGTGLGGTAGDPGVIAEAAPSKHGRRSWARKRQAAHTCAHPGCGKSYTKSSHLKAHLRTHTGEKPYACTWEGCGWRFARSDELTRHYRKHTGQRPFRCQLCPRAFSRSDHLALHMKRHL</sequence>
<dbReference type="Pfam" id="PF00096">
    <property type="entry name" value="zf-C2H2"/>
    <property type="match status" value="3"/>
</dbReference>
<keyword evidence="4" id="KW-0479">Metal-binding</keyword>
<feature type="region of interest" description="Disordered" evidence="15">
    <location>
        <begin position="1"/>
        <end position="68"/>
    </location>
</feature>
<feature type="domain" description="C2H2-type" evidence="16">
    <location>
        <begin position="180"/>
        <end position="209"/>
    </location>
</feature>
<keyword evidence="12" id="KW-0804">Transcription</keyword>
<keyword evidence="8" id="KW-0832">Ubl conjugation</keyword>
<feature type="compositionally biased region" description="Acidic residues" evidence="15">
    <location>
        <begin position="58"/>
        <end position="67"/>
    </location>
</feature>
<evidence type="ECO:0000256" key="12">
    <source>
        <dbReference type="ARBA" id="ARBA00023163"/>
    </source>
</evidence>
<protein>
    <recommendedName>
        <fullName evidence="16">C2H2-type domain-containing protein</fullName>
    </recommendedName>
</protein>
<evidence type="ECO:0000256" key="8">
    <source>
        <dbReference type="ARBA" id="ARBA00022843"/>
    </source>
</evidence>
<keyword evidence="7" id="KW-0862">Zinc</keyword>
<dbReference type="SMART" id="SM00355">
    <property type="entry name" value="ZnF_C2H2"/>
    <property type="match status" value="3"/>
</dbReference>
<reference evidence="17" key="1">
    <citation type="journal article" date="2011" name="Nat. Biotechnol.">
        <title>Genome sequencing and comparison of two nonhuman primate animal models, the cynomolgus and Chinese rhesus macaques.</title>
        <authorList>
            <person name="Yan G."/>
            <person name="Zhang G."/>
            <person name="Fang X."/>
            <person name="Zhang Y."/>
            <person name="Li C."/>
            <person name="Ling F."/>
            <person name="Cooper D.N."/>
            <person name="Li Q."/>
            <person name="Li Y."/>
            <person name="van Gool A.J."/>
            <person name="Du H."/>
            <person name="Chen J."/>
            <person name="Chen R."/>
            <person name="Zhang P."/>
            <person name="Huang Z."/>
            <person name="Thompson J.R."/>
            <person name="Meng Y."/>
            <person name="Bai Y."/>
            <person name="Wang J."/>
            <person name="Zhuo M."/>
            <person name="Wang T."/>
            <person name="Huang Y."/>
            <person name="Wei L."/>
            <person name="Li J."/>
            <person name="Wang Z."/>
            <person name="Hu H."/>
            <person name="Yang P."/>
            <person name="Le L."/>
            <person name="Stenson P.D."/>
            <person name="Li B."/>
            <person name="Liu X."/>
            <person name="Ball E.V."/>
            <person name="An N."/>
            <person name="Huang Q."/>
            <person name="Zhang Y."/>
            <person name="Fan W."/>
            <person name="Zhang X."/>
            <person name="Li Y."/>
            <person name="Wang W."/>
            <person name="Katze M.G."/>
            <person name="Su B."/>
            <person name="Nielsen R."/>
            <person name="Yang H."/>
            <person name="Wang J."/>
            <person name="Wang X."/>
            <person name="Wang J."/>
        </authorList>
    </citation>
    <scope>NUCLEOTIDE SEQUENCE [LARGE SCALE GENOMIC DNA]</scope>
    <source>
        <strain evidence="17">CE-4</strain>
    </source>
</reference>
<dbReference type="SUPFAM" id="SSF57667">
    <property type="entry name" value="beta-beta-alpha zinc fingers"/>
    <property type="match status" value="2"/>
</dbReference>
<evidence type="ECO:0000313" key="17">
    <source>
        <dbReference type="EMBL" id="EHH59261.1"/>
    </source>
</evidence>
<dbReference type="GO" id="GO:0000978">
    <property type="term" value="F:RNA polymerase II cis-regulatory region sequence-specific DNA binding"/>
    <property type="evidence" value="ECO:0007669"/>
    <property type="project" value="TreeGrafter"/>
</dbReference>
<comment type="subcellular location">
    <subcellularLocation>
        <location evidence="1">Nucleus</location>
    </subcellularLocation>
</comment>
<dbReference type="eggNOG" id="KOG1721">
    <property type="taxonomic scope" value="Eukaryota"/>
</dbReference>
<dbReference type="GO" id="GO:0000981">
    <property type="term" value="F:DNA-binding transcription factor activity, RNA polymerase II-specific"/>
    <property type="evidence" value="ECO:0007669"/>
    <property type="project" value="TreeGrafter"/>
</dbReference>
<name>G7PZJ1_MACFA</name>
<keyword evidence="6 14" id="KW-0863">Zinc-finger</keyword>
<dbReference type="FunFam" id="3.30.160.60:FF:000237">
    <property type="entry name" value="Krueppel-like factor 2"/>
    <property type="match status" value="1"/>
</dbReference>
<dbReference type="Pfam" id="PF16833">
    <property type="entry name" value="EKLF_TAD2"/>
    <property type="match status" value="1"/>
</dbReference>
<dbReference type="InterPro" id="IPR036236">
    <property type="entry name" value="Znf_C2H2_sf"/>
</dbReference>
<evidence type="ECO:0000259" key="16">
    <source>
        <dbReference type="PROSITE" id="PS50157"/>
    </source>
</evidence>
<dbReference type="InterPro" id="IPR031784">
    <property type="entry name" value="EKLF_TAD2"/>
</dbReference>
<keyword evidence="11" id="KW-0010">Activator</keyword>
<feature type="domain" description="C2H2-type" evidence="16">
    <location>
        <begin position="210"/>
        <end position="233"/>
    </location>
</feature>
<feature type="domain" description="C2H2-type" evidence="16">
    <location>
        <begin position="150"/>
        <end position="179"/>
    </location>
</feature>
<dbReference type="PROSITE" id="PS00028">
    <property type="entry name" value="ZINC_FINGER_C2H2_1"/>
    <property type="match status" value="3"/>
</dbReference>
<evidence type="ECO:0000256" key="13">
    <source>
        <dbReference type="ARBA" id="ARBA00023242"/>
    </source>
</evidence>
<evidence type="ECO:0000256" key="11">
    <source>
        <dbReference type="ARBA" id="ARBA00023159"/>
    </source>
</evidence>
<evidence type="ECO:0000256" key="10">
    <source>
        <dbReference type="ARBA" id="ARBA00023125"/>
    </source>
</evidence>
<dbReference type="Gene3D" id="3.30.160.60">
    <property type="entry name" value="Classic Zinc Finger"/>
    <property type="match status" value="3"/>
</dbReference>
<keyword evidence="10" id="KW-0238">DNA-binding</keyword>
<evidence type="ECO:0000256" key="5">
    <source>
        <dbReference type="ARBA" id="ARBA00022737"/>
    </source>
</evidence>
<keyword evidence="5" id="KW-0677">Repeat</keyword>
<dbReference type="PANTHER" id="PTHR23235">
    <property type="entry name" value="KRUEPPEL-LIKE TRANSCRIPTION FACTOR"/>
    <property type="match status" value="1"/>
</dbReference>
<keyword evidence="13" id="KW-0539">Nucleus</keyword>
<dbReference type="InterPro" id="IPR031786">
    <property type="entry name" value="EKLF_TAD1"/>
</dbReference>
<evidence type="ECO:0000256" key="2">
    <source>
        <dbReference type="ARBA" id="ARBA00006991"/>
    </source>
</evidence>
<keyword evidence="9" id="KW-0805">Transcription regulation</keyword>
<keyword evidence="3" id="KW-0597">Phosphoprotein</keyword>
<dbReference type="FunFam" id="3.30.160.60:FF:000707">
    <property type="entry name" value="Putative Krueppel-like factor 1"/>
    <property type="match status" value="1"/>
</dbReference>